<protein>
    <submittedName>
        <fullName evidence="7">Uncharacterized protein</fullName>
    </submittedName>
</protein>
<keyword evidence="2 5" id="KW-0812">Transmembrane</keyword>
<feature type="signal peptide" evidence="6">
    <location>
        <begin position="1"/>
        <end position="17"/>
    </location>
</feature>
<dbReference type="SUPFAM" id="SSF103473">
    <property type="entry name" value="MFS general substrate transporter"/>
    <property type="match status" value="1"/>
</dbReference>
<dbReference type="GeneID" id="89951434"/>
<proteinExistence type="predicted"/>
<comment type="subcellular location">
    <subcellularLocation>
        <location evidence="1">Membrane</location>
        <topology evidence="1">Multi-pass membrane protein</topology>
    </subcellularLocation>
</comment>
<evidence type="ECO:0000313" key="8">
    <source>
        <dbReference type="Proteomes" id="UP001304243"/>
    </source>
</evidence>
<dbReference type="PANTHER" id="PTHR23502:SF5">
    <property type="entry name" value="QUINIDINE RESISTANCE PROTEIN 3"/>
    <property type="match status" value="1"/>
</dbReference>
<organism evidence="7 8">
    <name type="scientific">Mucor velutinosus</name>
    <dbReference type="NCBI Taxonomy" id="708070"/>
    <lineage>
        <taxon>Eukaryota</taxon>
        <taxon>Fungi</taxon>
        <taxon>Fungi incertae sedis</taxon>
        <taxon>Mucoromycota</taxon>
        <taxon>Mucoromycotina</taxon>
        <taxon>Mucoromycetes</taxon>
        <taxon>Mucorales</taxon>
        <taxon>Mucorineae</taxon>
        <taxon>Mucoraceae</taxon>
        <taxon>Mucor</taxon>
    </lineage>
</organism>
<accession>A0AAN7D3A7</accession>
<reference evidence="7 8" key="1">
    <citation type="submission" date="2022-11" db="EMBL/GenBank/DDBJ databases">
        <title>Mucor velutinosus strain NIH1002 WGS.</title>
        <authorList>
            <person name="Subramanian P."/>
            <person name="Mullikin J.C."/>
            <person name="Segre J.A."/>
            <person name="Zelazny A.M."/>
        </authorList>
    </citation>
    <scope>NUCLEOTIDE SEQUENCE [LARGE SCALE GENOMIC DNA]</scope>
    <source>
        <strain evidence="7 8">NIH1002</strain>
    </source>
</reference>
<feature type="transmembrane region" description="Helical" evidence="5">
    <location>
        <begin position="68"/>
        <end position="88"/>
    </location>
</feature>
<dbReference type="EMBL" id="JASEJX010000039">
    <property type="protein sequence ID" value="KAK4509397.1"/>
    <property type="molecule type" value="Genomic_DNA"/>
</dbReference>
<dbReference type="GO" id="GO:0005886">
    <property type="term" value="C:plasma membrane"/>
    <property type="evidence" value="ECO:0007669"/>
    <property type="project" value="TreeGrafter"/>
</dbReference>
<evidence type="ECO:0000256" key="5">
    <source>
        <dbReference type="SAM" id="Phobius"/>
    </source>
</evidence>
<name>A0AAN7D3A7_9FUNG</name>
<dbReference type="InterPro" id="IPR036259">
    <property type="entry name" value="MFS_trans_sf"/>
</dbReference>
<feature type="chain" id="PRO_5042864683" evidence="6">
    <location>
        <begin position="18"/>
        <end position="126"/>
    </location>
</feature>
<gene>
    <name evidence="7" type="ORF">ATC70_007748</name>
</gene>
<evidence type="ECO:0000256" key="4">
    <source>
        <dbReference type="ARBA" id="ARBA00023136"/>
    </source>
</evidence>
<sequence>MHNTNLLLFLNTLDALGQMNSLNPTNVYLVDSKPGKSASAMAINNLRSVAAAIVTIFSTSIVRAAGPGVVFSILAGISVLNSIPVLLVQRYGKQWRTSFEQKTGFLSAISNNSAKADAVAREDEEA</sequence>
<dbReference type="RefSeq" id="XP_064676063.1">
    <property type="nucleotide sequence ID" value="XM_064827006.1"/>
</dbReference>
<dbReference type="PANTHER" id="PTHR23502">
    <property type="entry name" value="MAJOR FACILITATOR SUPERFAMILY"/>
    <property type="match status" value="1"/>
</dbReference>
<dbReference type="Proteomes" id="UP001304243">
    <property type="component" value="Unassembled WGS sequence"/>
</dbReference>
<comment type="caution">
    <text evidence="7">The sequence shown here is derived from an EMBL/GenBank/DDBJ whole genome shotgun (WGS) entry which is preliminary data.</text>
</comment>
<dbReference type="AlphaFoldDB" id="A0AAN7D3A7"/>
<keyword evidence="8" id="KW-1185">Reference proteome</keyword>
<evidence type="ECO:0000313" key="7">
    <source>
        <dbReference type="EMBL" id="KAK4509397.1"/>
    </source>
</evidence>
<keyword evidence="3 5" id="KW-1133">Transmembrane helix</keyword>
<dbReference type="GO" id="GO:0022857">
    <property type="term" value="F:transmembrane transporter activity"/>
    <property type="evidence" value="ECO:0007669"/>
    <property type="project" value="TreeGrafter"/>
</dbReference>
<evidence type="ECO:0000256" key="1">
    <source>
        <dbReference type="ARBA" id="ARBA00004141"/>
    </source>
</evidence>
<evidence type="ECO:0000256" key="2">
    <source>
        <dbReference type="ARBA" id="ARBA00022692"/>
    </source>
</evidence>
<keyword evidence="4 5" id="KW-0472">Membrane</keyword>
<keyword evidence="6" id="KW-0732">Signal</keyword>
<evidence type="ECO:0000256" key="6">
    <source>
        <dbReference type="SAM" id="SignalP"/>
    </source>
</evidence>
<evidence type="ECO:0000256" key="3">
    <source>
        <dbReference type="ARBA" id="ARBA00022989"/>
    </source>
</evidence>
<feature type="transmembrane region" description="Helical" evidence="5">
    <location>
        <begin position="42"/>
        <end position="62"/>
    </location>
</feature>